<dbReference type="AlphaFoldDB" id="X1EK87"/>
<organism evidence="1">
    <name type="scientific">marine sediment metagenome</name>
    <dbReference type="NCBI Taxonomy" id="412755"/>
    <lineage>
        <taxon>unclassified sequences</taxon>
        <taxon>metagenomes</taxon>
        <taxon>ecological metagenomes</taxon>
    </lineage>
</organism>
<accession>X1EK87</accession>
<evidence type="ECO:0000313" key="1">
    <source>
        <dbReference type="EMBL" id="GAH09058.1"/>
    </source>
</evidence>
<name>X1EK87_9ZZZZ</name>
<dbReference type="EMBL" id="BART01030950">
    <property type="protein sequence ID" value="GAH09058.1"/>
    <property type="molecule type" value="Genomic_DNA"/>
</dbReference>
<feature type="non-terminal residue" evidence="1">
    <location>
        <position position="259"/>
    </location>
</feature>
<sequence>TDLLKVLTREGVLINVSVRYWRANKKLNAGDLGLDPDKVSDRLISLGHKRLLPREATARLALVESRTHAFIEANTFPFLGGIAKFLPNPKLGEVQAKLAEFESEFAAARNAFIRNYANERNQALVEWEVMADSLAANPRALLAAIDDSFPTPDRLEEKFGFDIQLFQIAAPANLSRELVAAGEQEQVIEARRQAAREARQQIQADTSAFVGECVTSLRQQTAQLCEDMLHSMNSGKTQGVHQKTLNRLVRFIDQGRIQA</sequence>
<gene>
    <name evidence="1" type="ORF">S01H4_53884</name>
</gene>
<feature type="non-terminal residue" evidence="1">
    <location>
        <position position="1"/>
    </location>
</feature>
<comment type="caution">
    <text evidence="1">The sequence shown here is derived from an EMBL/GenBank/DDBJ whole genome shotgun (WGS) entry which is preliminary data.</text>
</comment>
<proteinExistence type="predicted"/>
<protein>
    <submittedName>
        <fullName evidence="1">Uncharacterized protein</fullName>
    </submittedName>
</protein>
<dbReference type="InterPro" id="IPR021496">
    <property type="entry name" value="DUF3150"/>
</dbReference>
<dbReference type="Pfam" id="PF11348">
    <property type="entry name" value="DUF3150"/>
    <property type="match status" value="1"/>
</dbReference>
<reference evidence="1" key="1">
    <citation type="journal article" date="2014" name="Front. Microbiol.">
        <title>High frequency of phylogenetically diverse reductive dehalogenase-homologous genes in deep subseafloor sedimentary metagenomes.</title>
        <authorList>
            <person name="Kawai M."/>
            <person name="Futagami T."/>
            <person name="Toyoda A."/>
            <person name="Takaki Y."/>
            <person name="Nishi S."/>
            <person name="Hori S."/>
            <person name="Arai W."/>
            <person name="Tsubouchi T."/>
            <person name="Morono Y."/>
            <person name="Uchiyama I."/>
            <person name="Ito T."/>
            <person name="Fujiyama A."/>
            <person name="Inagaki F."/>
            <person name="Takami H."/>
        </authorList>
    </citation>
    <scope>NUCLEOTIDE SEQUENCE</scope>
    <source>
        <strain evidence="1">Expedition CK06-06</strain>
    </source>
</reference>